<accession>I0KVE5</accession>
<dbReference type="Gene3D" id="1.20.5.320">
    <property type="entry name" value="6-Phosphogluconate Dehydrogenase, domain 3"/>
    <property type="match status" value="1"/>
</dbReference>
<organism evidence="2 3">
    <name type="scientific">Micromonospora lupini str. Lupac 08</name>
    <dbReference type="NCBI Taxonomy" id="1150864"/>
    <lineage>
        <taxon>Bacteria</taxon>
        <taxon>Bacillati</taxon>
        <taxon>Actinomycetota</taxon>
        <taxon>Actinomycetes</taxon>
        <taxon>Micromonosporales</taxon>
        <taxon>Micromonosporaceae</taxon>
        <taxon>Micromonospora</taxon>
    </lineage>
</organism>
<feature type="region of interest" description="Disordered" evidence="1">
    <location>
        <begin position="15"/>
        <end position="63"/>
    </location>
</feature>
<dbReference type="Proteomes" id="UP000003448">
    <property type="component" value="Unassembled WGS sequence"/>
</dbReference>
<evidence type="ECO:0000313" key="3">
    <source>
        <dbReference type="Proteomes" id="UP000003448"/>
    </source>
</evidence>
<dbReference type="STRING" id="1150864.MILUP08_40448"/>
<name>I0KVE5_9ACTN</name>
<dbReference type="InterPro" id="IPR008160">
    <property type="entry name" value="Collagen"/>
</dbReference>
<gene>
    <name evidence="2" type="ORF">MILUP08_40448</name>
</gene>
<dbReference type="RefSeq" id="WP_007454730.1">
    <property type="nucleotide sequence ID" value="NZ_HF570108.1"/>
</dbReference>
<sequence length="141" mass="13828">MLKARRATPVLQGLQGAQGAQGVTGTQGTQGFQGAQGDTGVQGAQGFQGAQGDTGAQGPQGAQGVAGTGIQAAYIQGPLTVIADTPVDFGCQAGDIAVGTGYQLSGAGVNPVLIQPLSISGYQFTFTGGGADIWVSCISLD</sequence>
<reference evidence="3" key="1">
    <citation type="journal article" date="2012" name="J. Bacteriol.">
        <title>Genome Sequence of Micromonospora lupini Lupac 08, Isolated from Root Nodules of Lupinus angustifolius.</title>
        <authorList>
            <person name="Alonso-Vega P."/>
            <person name="Normand P."/>
            <person name="Bacigalupe R."/>
            <person name="Pujic P."/>
            <person name="Lajus A."/>
            <person name="Vallenet D."/>
            <person name="Carro L."/>
            <person name="Coll P."/>
            <person name="Trujillo M.E."/>
        </authorList>
    </citation>
    <scope>NUCLEOTIDE SEQUENCE [LARGE SCALE GENOMIC DNA]</scope>
    <source>
        <strain evidence="3">Lupac 08</strain>
    </source>
</reference>
<dbReference type="Pfam" id="PF01391">
    <property type="entry name" value="Collagen"/>
    <property type="match status" value="1"/>
</dbReference>
<dbReference type="AlphaFoldDB" id="I0KVE5"/>
<dbReference type="EMBL" id="CAIE01000005">
    <property type="protein sequence ID" value="CCH15542.1"/>
    <property type="molecule type" value="Genomic_DNA"/>
</dbReference>
<evidence type="ECO:0000313" key="2">
    <source>
        <dbReference type="EMBL" id="CCH15542.1"/>
    </source>
</evidence>
<evidence type="ECO:0000256" key="1">
    <source>
        <dbReference type="SAM" id="MobiDB-lite"/>
    </source>
</evidence>
<protein>
    <submittedName>
        <fullName evidence="2">Uncharacterized protein</fullName>
    </submittedName>
</protein>
<comment type="caution">
    <text evidence="2">The sequence shown here is derived from an EMBL/GenBank/DDBJ whole genome shotgun (WGS) entry which is preliminary data.</text>
</comment>
<keyword evidence="3" id="KW-1185">Reference proteome</keyword>
<proteinExistence type="predicted"/>